<evidence type="ECO:0000256" key="12">
    <source>
        <dbReference type="ARBA" id="ARBA00022777"/>
    </source>
</evidence>
<keyword evidence="23" id="KW-0175">Coiled coil</keyword>
<keyword evidence="6 22" id="KW-0597">Phosphoprotein</keyword>
<evidence type="ECO:0000256" key="3">
    <source>
        <dbReference type="ARBA" id="ARBA00012438"/>
    </source>
</evidence>
<dbReference type="InterPro" id="IPR001789">
    <property type="entry name" value="Sig_transdc_resp-reg_receiver"/>
</dbReference>
<keyword evidence="8" id="KW-0812">Transmembrane</keyword>
<evidence type="ECO:0000256" key="16">
    <source>
        <dbReference type="ARBA" id="ARBA00023026"/>
    </source>
</evidence>
<evidence type="ECO:0000256" key="2">
    <source>
        <dbReference type="ARBA" id="ARBA00004429"/>
    </source>
</evidence>
<evidence type="ECO:0000256" key="5">
    <source>
        <dbReference type="ARBA" id="ARBA00022519"/>
    </source>
</evidence>
<evidence type="ECO:0000259" key="29">
    <source>
        <dbReference type="PROSITE" id="PS50894"/>
    </source>
</evidence>
<dbReference type="GO" id="GO:0005524">
    <property type="term" value="F:ATP binding"/>
    <property type="evidence" value="ECO:0007669"/>
    <property type="project" value="UniProtKB-KW"/>
</dbReference>
<dbReference type="CDD" id="cd00130">
    <property type="entry name" value="PAS"/>
    <property type="match status" value="4"/>
</dbReference>
<evidence type="ECO:0000256" key="1">
    <source>
        <dbReference type="ARBA" id="ARBA00000085"/>
    </source>
</evidence>
<feature type="modified residue" description="Phosphohistidine" evidence="21">
    <location>
        <position position="1126"/>
    </location>
</feature>
<protein>
    <recommendedName>
        <fullName evidence="20">Virulence sensor protein BvgS</fullName>
        <ecNumber evidence="3">2.7.13.3</ecNumber>
    </recommendedName>
</protein>
<dbReference type="InterPro" id="IPR013655">
    <property type="entry name" value="PAS_fold_3"/>
</dbReference>
<dbReference type="EC" id="2.7.13.3" evidence="3"/>
<accession>A0A941DGL5</accession>
<dbReference type="InterPro" id="IPR001610">
    <property type="entry name" value="PAC"/>
</dbReference>
<dbReference type="PROSITE" id="PS50110">
    <property type="entry name" value="RESPONSE_REGULATORY"/>
    <property type="match status" value="3"/>
</dbReference>
<dbReference type="CDD" id="cd16922">
    <property type="entry name" value="HATPase_EvgS-ArcB-TorS-like"/>
    <property type="match status" value="1"/>
</dbReference>
<evidence type="ECO:0000259" key="28">
    <source>
        <dbReference type="PROSITE" id="PS50883"/>
    </source>
</evidence>
<evidence type="ECO:0000256" key="8">
    <source>
        <dbReference type="ARBA" id="ARBA00022692"/>
    </source>
</evidence>
<feature type="domain" description="PAC" evidence="27">
    <location>
        <begin position="339"/>
        <end position="392"/>
    </location>
</feature>
<dbReference type="NCBIfam" id="TIGR00229">
    <property type="entry name" value="sensory_box"/>
    <property type="match status" value="3"/>
</dbReference>
<dbReference type="PANTHER" id="PTHR45339:SF3">
    <property type="entry name" value="HISTIDINE KINASE"/>
    <property type="match status" value="1"/>
</dbReference>
<dbReference type="SMART" id="SM00448">
    <property type="entry name" value="REC"/>
    <property type="match status" value="3"/>
</dbReference>
<evidence type="ECO:0000256" key="4">
    <source>
        <dbReference type="ARBA" id="ARBA00022475"/>
    </source>
</evidence>
<dbReference type="InterPro" id="IPR035919">
    <property type="entry name" value="EAL_sf"/>
</dbReference>
<evidence type="ECO:0000256" key="18">
    <source>
        <dbReference type="ARBA" id="ARBA00023306"/>
    </source>
</evidence>
<dbReference type="InterPro" id="IPR004358">
    <property type="entry name" value="Sig_transdc_His_kin-like_C"/>
</dbReference>
<keyword evidence="7" id="KW-0808">Transferase</keyword>
<keyword evidence="15" id="KW-0902">Two-component regulatory system</keyword>
<dbReference type="SUPFAM" id="SSF55785">
    <property type="entry name" value="PYP-like sensor domain (PAS domain)"/>
    <property type="match status" value="4"/>
</dbReference>
<keyword evidence="5" id="KW-0997">Cell inner membrane</keyword>
<keyword evidence="4" id="KW-1003">Cell membrane</keyword>
<dbReference type="Pfam" id="PF13426">
    <property type="entry name" value="PAS_9"/>
    <property type="match status" value="1"/>
</dbReference>
<dbReference type="PANTHER" id="PTHR45339">
    <property type="entry name" value="HYBRID SIGNAL TRANSDUCTION HISTIDINE KINASE J"/>
    <property type="match status" value="1"/>
</dbReference>
<keyword evidence="10" id="KW-0677">Repeat</keyword>
<feature type="domain" description="EAL" evidence="28">
    <location>
        <begin position="1342"/>
        <end position="1595"/>
    </location>
</feature>
<dbReference type="SMART" id="SM00052">
    <property type="entry name" value="EAL"/>
    <property type="match status" value="1"/>
</dbReference>
<evidence type="ECO:0000256" key="10">
    <source>
        <dbReference type="ARBA" id="ARBA00022737"/>
    </source>
</evidence>
<evidence type="ECO:0000256" key="7">
    <source>
        <dbReference type="ARBA" id="ARBA00022679"/>
    </source>
</evidence>
<evidence type="ECO:0000256" key="13">
    <source>
        <dbReference type="ARBA" id="ARBA00022840"/>
    </source>
</evidence>
<dbReference type="InterPro" id="IPR036097">
    <property type="entry name" value="HisK_dim/P_sf"/>
</dbReference>
<dbReference type="PROSITE" id="PS50113">
    <property type="entry name" value="PAC"/>
    <property type="match status" value="4"/>
</dbReference>
<feature type="domain" description="PAS" evidence="26">
    <location>
        <begin position="516"/>
        <end position="586"/>
    </location>
</feature>
<evidence type="ECO:0000313" key="30">
    <source>
        <dbReference type="EMBL" id="MBR7780527.1"/>
    </source>
</evidence>
<keyword evidence="31" id="KW-1185">Reference proteome</keyword>
<dbReference type="Pfam" id="PF08447">
    <property type="entry name" value="PAS_3"/>
    <property type="match status" value="1"/>
</dbReference>
<evidence type="ECO:0000259" key="24">
    <source>
        <dbReference type="PROSITE" id="PS50109"/>
    </source>
</evidence>
<evidence type="ECO:0000256" key="9">
    <source>
        <dbReference type="ARBA" id="ARBA00022729"/>
    </source>
</evidence>
<dbReference type="SUPFAM" id="SSF55874">
    <property type="entry name" value="ATPase domain of HSP90 chaperone/DNA topoisomerase II/histidine kinase"/>
    <property type="match status" value="1"/>
</dbReference>
<dbReference type="Gene3D" id="2.10.70.100">
    <property type="match status" value="1"/>
</dbReference>
<feature type="modified residue" description="4-aspartylphosphate" evidence="22">
    <location>
        <position position="978"/>
    </location>
</feature>
<dbReference type="InterPro" id="IPR036641">
    <property type="entry name" value="HPT_dom_sf"/>
</dbReference>
<evidence type="ECO:0000256" key="22">
    <source>
        <dbReference type="PROSITE-ProRule" id="PRU00169"/>
    </source>
</evidence>
<dbReference type="CDD" id="cd17546">
    <property type="entry name" value="REC_hyHK_CKI1_RcsC-like"/>
    <property type="match status" value="1"/>
</dbReference>
<dbReference type="InterPro" id="IPR003661">
    <property type="entry name" value="HisK_dim/P_dom"/>
</dbReference>
<keyword evidence="13" id="KW-0067">ATP-binding</keyword>
<evidence type="ECO:0000256" key="17">
    <source>
        <dbReference type="ARBA" id="ARBA00023136"/>
    </source>
</evidence>
<feature type="modified residue" description="4-aspartylphosphate" evidence="22">
    <location>
        <position position="1259"/>
    </location>
</feature>
<dbReference type="Pfam" id="PF08448">
    <property type="entry name" value="PAS_4"/>
    <property type="match status" value="1"/>
</dbReference>
<dbReference type="InterPro" id="IPR036890">
    <property type="entry name" value="HATPase_C_sf"/>
</dbReference>
<dbReference type="Pfam" id="PF00512">
    <property type="entry name" value="HisKA"/>
    <property type="match status" value="1"/>
</dbReference>
<dbReference type="InterPro" id="IPR035965">
    <property type="entry name" value="PAS-like_dom_sf"/>
</dbReference>
<feature type="domain" description="Response regulatory" evidence="25">
    <location>
        <begin position="929"/>
        <end position="1045"/>
    </location>
</feature>
<comment type="function">
    <text evidence="19">Member of the two-component regulatory system BvgS/BvgA. Phosphorylates BvgA via a four-step phosphorelay in response to environmental signals.</text>
</comment>
<dbReference type="FunFam" id="3.30.565.10:FF:000010">
    <property type="entry name" value="Sensor histidine kinase RcsC"/>
    <property type="match status" value="1"/>
</dbReference>
<evidence type="ECO:0000256" key="20">
    <source>
        <dbReference type="ARBA" id="ARBA00070152"/>
    </source>
</evidence>
<comment type="subcellular location">
    <subcellularLocation>
        <location evidence="2">Cell inner membrane</location>
        <topology evidence="2">Multi-pass membrane protein</topology>
    </subcellularLocation>
</comment>
<sequence>MPNQEQRSRVLVVEDDELVSLQIQLKLELLGFHAVGAAASGEEAVSLALQLMPDIILMDIVLEGQMDGIDAALQIRNQADIPVVFLSGSEDDSAFSRIRSSEAFGYIIKPYTDRELKASLELALYKHKTEARLKSSEQLLRAIFEAEPESVQVVDAKGYLLEMNTAGLSMLEAGDIEAVRAYGLNNFIHTRYRRAFLNLHEQVIQGGSGQLEFEITGLRGTMRWMETHAVPIRAGTGDMPMALYITRDITERRRTEEALKQSELDLREAEQIAQVGHWVWEPDLNKVTWSAEMQRIWQRDLSKYGGDIARMVKDTIHPDDQAEIMSRQKDTFKQHSLSLPFEYRIVLPDGSIRYIWAVPGNRIFNSSGRVVRLTGIVQDITDRKLAEASRLESEARLEHTFSASPIGMALVSMNMKFMKVNHAFCHMLGWSEHDLLRDGFDLISAVDDLLADQHLIAELISGERGSVQTEKRYLHRQSHDVWTQQHLGVVRTATGKATHFVLQIVDITERKRAEEQLHKLSLAVEQSPESVIITDVNHHIEYVNESFLSTFGYERREAIGKTPKFMASGKMSLESQADLHQTLERGEIWRGEFYNQRKDGSEIIQHAIITPLRQPDGCISHYVSVQQDITSKKRLEAELDQYRHHLEDLVDQRTQELAEARRQAEAANQAKSNFLANMSHEIRTPMNGVLGMTYLAIAATSDPKQRDYLKKIQLSGEHLLHIVNDILDFSKIEAGKMTLESIDFWLDEMFGKLSGMMSDKLTGRPIQLRFEVDQTLTNHMHGDPHRLSQILINYTNNAIKFTEHGEIVVRAEKLHDTAEGWMVRFEVQDSGIGMSEEQQCRLFRSFEQADSSTTRRYGGTGLGLAISKQLARLMGGDVGVSSMQGKGSTFWFTVHLTAAHDQQEHRTELNEAASLTRLRLLVHERNRIHVLVADDNSFNQQIARELLEEAGITVSMADHGAEVLQLLDRERPDCILMDVQMPTMDGLAATRYLRNRPDCSDLPVIAMTANAMDEDRLQCLAAGMNDFLPKPFVPEVLYATLLRWLSGQHESTSVPEIASTALPSVSLQDSGSSVLQLHELARQLGNNPEKLIRYARKFVTSVHQGLEDMQQASSLEDMHALSALGHKLKSSARTVGAHSFAAYCEELEQLRRNNDLPHAALLLKTLSNMLPDIEAAINRMEKEGIPGLQIPESATPQTGSTKADFTGLQVLVLEDDASHLDIACGCLRKLGVSRIMSCMDGHQALMMLRTYHPDILICDLHLNGLDGISFLRMVAEQGYTGSVILLSSVDANLLKAAESLVTAYGLQLLSALRKPLTSDILELSLRQRRDASPKPVTRKSEALLTLEELQQGITEGCVEVFYQPKVSVIDKRILGAECLARWRHTERGIVGPGSFVPVLEANGMINILTHEILKKSAIQLGKWRRQGHDLKLSVNVSMDDLDQINLPEEFERIVRSAGLEPRYITLELTESRLMENLTLSLEILTRLRLKGFGLSIDDFGTGFSTMENLKQLPVTELKVDRAFVNGATRDEGARAILGSSIQLGKIFRLNLVAEGVEKQADWDLIAGSGCDEVQGYFIAKPMPAIEFISWKQKWDQQHHESNNGHVVSDGVSNA</sequence>
<feature type="domain" description="PAC" evidence="27">
    <location>
        <begin position="467"/>
        <end position="519"/>
    </location>
</feature>
<dbReference type="PROSITE" id="PS50112">
    <property type="entry name" value="PAS"/>
    <property type="match status" value="3"/>
</dbReference>
<evidence type="ECO:0000256" key="14">
    <source>
        <dbReference type="ARBA" id="ARBA00022989"/>
    </source>
</evidence>
<dbReference type="PROSITE" id="PS50109">
    <property type="entry name" value="HIS_KIN"/>
    <property type="match status" value="1"/>
</dbReference>
<dbReference type="Gene3D" id="1.10.287.130">
    <property type="match status" value="1"/>
</dbReference>
<dbReference type="RefSeq" id="WP_212685934.1">
    <property type="nucleotide sequence ID" value="NZ_JAGSPN010000001.1"/>
</dbReference>
<dbReference type="SMART" id="SM00073">
    <property type="entry name" value="HPT"/>
    <property type="match status" value="1"/>
</dbReference>
<feature type="domain" description="PAS" evidence="26">
    <location>
        <begin position="136"/>
        <end position="207"/>
    </location>
</feature>
<feature type="domain" description="PAS" evidence="26">
    <location>
        <begin position="393"/>
        <end position="436"/>
    </location>
</feature>
<dbReference type="EMBL" id="JAGSPN010000001">
    <property type="protein sequence ID" value="MBR7780527.1"/>
    <property type="molecule type" value="Genomic_DNA"/>
</dbReference>
<dbReference type="SUPFAM" id="SSF47384">
    <property type="entry name" value="Homodimeric domain of signal transducing histidine kinase"/>
    <property type="match status" value="1"/>
</dbReference>
<dbReference type="Pfam" id="PF00563">
    <property type="entry name" value="EAL"/>
    <property type="match status" value="1"/>
</dbReference>
<feature type="domain" description="Response regulatory" evidence="25">
    <location>
        <begin position="1209"/>
        <end position="1329"/>
    </location>
</feature>
<gene>
    <name evidence="30" type="ORF">KDM89_00110</name>
</gene>
<keyword evidence="17" id="KW-0472">Membrane</keyword>
<dbReference type="CDD" id="cd01948">
    <property type="entry name" value="EAL"/>
    <property type="match status" value="1"/>
</dbReference>
<name>A0A941DGL5_9BURK</name>
<dbReference type="GO" id="GO:0000155">
    <property type="term" value="F:phosphorelay sensor kinase activity"/>
    <property type="evidence" value="ECO:0007669"/>
    <property type="project" value="InterPro"/>
</dbReference>
<dbReference type="SMART" id="SM00091">
    <property type="entry name" value="PAS"/>
    <property type="match status" value="4"/>
</dbReference>
<keyword evidence="14" id="KW-1133">Transmembrane helix</keyword>
<dbReference type="InterPro" id="IPR008207">
    <property type="entry name" value="Sig_transdc_His_kin_Hpt_dom"/>
</dbReference>
<dbReference type="SMART" id="SM00086">
    <property type="entry name" value="PAC"/>
    <property type="match status" value="4"/>
</dbReference>
<dbReference type="InterPro" id="IPR005467">
    <property type="entry name" value="His_kinase_dom"/>
</dbReference>
<dbReference type="InterPro" id="IPR013656">
    <property type="entry name" value="PAS_4"/>
</dbReference>
<dbReference type="FunFam" id="1.10.287.130:FF:000038">
    <property type="entry name" value="Sensory transduction histidine kinase"/>
    <property type="match status" value="1"/>
</dbReference>
<feature type="coiled-coil region" evidence="23">
    <location>
        <begin position="632"/>
        <end position="677"/>
    </location>
</feature>
<dbReference type="Proteomes" id="UP000680067">
    <property type="component" value="Unassembled WGS sequence"/>
</dbReference>
<comment type="caution">
    <text evidence="30">The sequence shown here is derived from an EMBL/GenBank/DDBJ whole genome shotgun (WGS) entry which is preliminary data.</text>
</comment>
<evidence type="ECO:0000256" key="6">
    <source>
        <dbReference type="ARBA" id="ARBA00022553"/>
    </source>
</evidence>
<dbReference type="Gene3D" id="3.30.450.20">
    <property type="entry name" value="PAS domain"/>
    <property type="match status" value="4"/>
</dbReference>
<organism evidence="30 31">
    <name type="scientific">Undibacterium luofuense</name>
    <dbReference type="NCBI Taxonomy" id="2828733"/>
    <lineage>
        <taxon>Bacteria</taxon>
        <taxon>Pseudomonadati</taxon>
        <taxon>Pseudomonadota</taxon>
        <taxon>Betaproteobacteria</taxon>
        <taxon>Burkholderiales</taxon>
        <taxon>Oxalobacteraceae</taxon>
        <taxon>Undibacterium</taxon>
    </lineage>
</organism>
<evidence type="ECO:0000256" key="19">
    <source>
        <dbReference type="ARBA" id="ARBA00058004"/>
    </source>
</evidence>
<dbReference type="PRINTS" id="PR00344">
    <property type="entry name" value="BCTRLSENSOR"/>
</dbReference>
<dbReference type="InterPro" id="IPR011006">
    <property type="entry name" value="CheY-like_superfamily"/>
</dbReference>
<dbReference type="SMART" id="SM00387">
    <property type="entry name" value="HATPase_c"/>
    <property type="match status" value="1"/>
</dbReference>
<dbReference type="PROSITE" id="PS50883">
    <property type="entry name" value="EAL"/>
    <property type="match status" value="1"/>
</dbReference>
<dbReference type="GO" id="GO:0005886">
    <property type="term" value="C:plasma membrane"/>
    <property type="evidence" value="ECO:0007669"/>
    <property type="project" value="UniProtKB-SubCell"/>
</dbReference>
<dbReference type="Pfam" id="PF00072">
    <property type="entry name" value="Response_reg"/>
    <property type="match status" value="3"/>
</dbReference>
<evidence type="ECO:0000259" key="26">
    <source>
        <dbReference type="PROSITE" id="PS50112"/>
    </source>
</evidence>
<dbReference type="InterPro" id="IPR000014">
    <property type="entry name" value="PAS"/>
</dbReference>
<evidence type="ECO:0000259" key="25">
    <source>
        <dbReference type="PROSITE" id="PS50110"/>
    </source>
</evidence>
<feature type="domain" description="Histidine kinase" evidence="24">
    <location>
        <begin position="677"/>
        <end position="898"/>
    </location>
</feature>
<evidence type="ECO:0000256" key="21">
    <source>
        <dbReference type="PROSITE-ProRule" id="PRU00110"/>
    </source>
</evidence>
<keyword evidence="12" id="KW-0418">Kinase</keyword>
<comment type="catalytic activity">
    <reaction evidence="1">
        <text>ATP + protein L-histidine = ADP + protein N-phospho-L-histidine.</text>
        <dbReference type="EC" id="2.7.13.3"/>
    </reaction>
</comment>
<dbReference type="PROSITE" id="PS50894">
    <property type="entry name" value="HPT"/>
    <property type="match status" value="1"/>
</dbReference>
<feature type="domain" description="PAC" evidence="27">
    <location>
        <begin position="589"/>
        <end position="641"/>
    </location>
</feature>
<dbReference type="InterPro" id="IPR001633">
    <property type="entry name" value="EAL_dom"/>
</dbReference>
<evidence type="ECO:0000259" key="27">
    <source>
        <dbReference type="PROSITE" id="PS50113"/>
    </source>
</evidence>
<keyword evidence="18" id="KW-0131">Cell cycle</keyword>
<dbReference type="InterPro" id="IPR003594">
    <property type="entry name" value="HATPase_dom"/>
</dbReference>
<dbReference type="SUPFAM" id="SSF47226">
    <property type="entry name" value="Histidine-containing phosphotransfer domain, HPT domain"/>
    <property type="match status" value="1"/>
</dbReference>
<proteinExistence type="predicted"/>
<dbReference type="FunFam" id="2.10.70.100:FF:000001">
    <property type="entry name" value="Sensory transduction histidine kinase"/>
    <property type="match status" value="1"/>
</dbReference>
<dbReference type="Gene3D" id="3.30.565.10">
    <property type="entry name" value="Histidine kinase-like ATPase, C-terminal domain"/>
    <property type="match status" value="1"/>
</dbReference>
<dbReference type="Pfam" id="PF13188">
    <property type="entry name" value="PAS_8"/>
    <property type="match status" value="1"/>
</dbReference>
<reference evidence="30" key="1">
    <citation type="submission" date="2021-04" db="EMBL/GenBank/DDBJ databases">
        <title>novel species isolated from subtropical streams in China.</title>
        <authorList>
            <person name="Lu H."/>
        </authorList>
    </citation>
    <scope>NUCLEOTIDE SEQUENCE</scope>
    <source>
        <strain evidence="30">LFS511W</strain>
    </source>
</reference>
<dbReference type="InterPro" id="IPR000700">
    <property type="entry name" value="PAS-assoc_C"/>
</dbReference>
<feature type="domain" description="Response regulatory" evidence="25">
    <location>
        <begin position="9"/>
        <end position="124"/>
    </location>
</feature>
<dbReference type="Pfam" id="PF02518">
    <property type="entry name" value="HATPase_c"/>
    <property type="match status" value="1"/>
</dbReference>
<keyword evidence="16" id="KW-0843">Virulence</keyword>
<evidence type="ECO:0000256" key="15">
    <source>
        <dbReference type="ARBA" id="ARBA00023012"/>
    </source>
</evidence>
<dbReference type="Gene3D" id="1.20.120.160">
    <property type="entry name" value="HPT domain"/>
    <property type="match status" value="1"/>
</dbReference>
<dbReference type="Pfam" id="PF01627">
    <property type="entry name" value="Hpt"/>
    <property type="match status" value="1"/>
</dbReference>
<dbReference type="SUPFAM" id="SSF141868">
    <property type="entry name" value="EAL domain-like"/>
    <property type="match status" value="1"/>
</dbReference>
<keyword evidence="9" id="KW-0732">Signal</keyword>
<feature type="modified residue" description="4-aspartylphosphate" evidence="22">
    <location>
        <position position="59"/>
    </location>
</feature>
<feature type="domain" description="HPt" evidence="29">
    <location>
        <begin position="1087"/>
        <end position="1180"/>
    </location>
</feature>
<evidence type="ECO:0000256" key="23">
    <source>
        <dbReference type="SAM" id="Coils"/>
    </source>
</evidence>
<dbReference type="SUPFAM" id="SSF52172">
    <property type="entry name" value="CheY-like"/>
    <property type="match status" value="3"/>
</dbReference>
<evidence type="ECO:0000256" key="11">
    <source>
        <dbReference type="ARBA" id="ARBA00022741"/>
    </source>
</evidence>
<dbReference type="Gene3D" id="3.20.20.450">
    <property type="entry name" value="EAL domain"/>
    <property type="match status" value="1"/>
</dbReference>
<evidence type="ECO:0000313" key="31">
    <source>
        <dbReference type="Proteomes" id="UP000680067"/>
    </source>
</evidence>
<feature type="domain" description="PAC" evidence="27">
    <location>
        <begin position="209"/>
        <end position="261"/>
    </location>
</feature>
<dbReference type="Gene3D" id="3.40.50.2300">
    <property type="match status" value="3"/>
</dbReference>
<dbReference type="CDD" id="cd00082">
    <property type="entry name" value="HisKA"/>
    <property type="match status" value="1"/>
</dbReference>
<keyword evidence="11" id="KW-0547">Nucleotide-binding</keyword>
<dbReference type="SMART" id="SM00388">
    <property type="entry name" value="HisKA"/>
    <property type="match status" value="1"/>
</dbReference>
<dbReference type="CDD" id="cd17534">
    <property type="entry name" value="REC_DC-like"/>
    <property type="match status" value="1"/>
</dbReference>